<comment type="caution">
    <text evidence="13">The sequence shown here is derived from an EMBL/GenBank/DDBJ whole genome shotgun (WGS) entry which is preliminary data.</text>
</comment>
<keyword evidence="3" id="KW-0145">Chemotaxis</keyword>
<dbReference type="Gene3D" id="3.30.450.20">
    <property type="entry name" value="PAS domain"/>
    <property type="match status" value="1"/>
</dbReference>
<dbReference type="PANTHER" id="PTHR32089">
    <property type="entry name" value="METHYL-ACCEPTING CHEMOTAXIS PROTEIN MCPB"/>
    <property type="match status" value="1"/>
</dbReference>
<keyword evidence="14" id="KW-1185">Reference proteome</keyword>
<proteinExistence type="inferred from homology"/>
<dbReference type="Proteomes" id="UP000676917">
    <property type="component" value="Unassembled WGS sequence"/>
</dbReference>
<evidence type="ECO:0008006" key="15">
    <source>
        <dbReference type="Google" id="ProtNLM"/>
    </source>
</evidence>
<evidence type="ECO:0000313" key="14">
    <source>
        <dbReference type="Proteomes" id="UP000676917"/>
    </source>
</evidence>
<organism evidence="13 14">
    <name type="scientific">Ornithinibacillus bavariensis</name>
    <dbReference type="NCBI Taxonomy" id="545502"/>
    <lineage>
        <taxon>Bacteria</taxon>
        <taxon>Bacillati</taxon>
        <taxon>Bacillota</taxon>
        <taxon>Bacilli</taxon>
        <taxon>Bacillales</taxon>
        <taxon>Bacillaceae</taxon>
        <taxon>Ornithinibacillus</taxon>
    </lineage>
</organism>
<evidence type="ECO:0000256" key="7">
    <source>
        <dbReference type="ARBA" id="ARBA00023224"/>
    </source>
</evidence>
<dbReference type="EMBL" id="BORP01000002">
    <property type="protein sequence ID" value="GIO26999.1"/>
    <property type="molecule type" value="Genomic_DNA"/>
</dbReference>
<dbReference type="Gene3D" id="1.10.287.950">
    <property type="entry name" value="Methyl-accepting chemotaxis protein"/>
    <property type="match status" value="2"/>
</dbReference>
<name>A0A919X8J0_9BACI</name>
<evidence type="ECO:0000256" key="10">
    <source>
        <dbReference type="SAM" id="Phobius"/>
    </source>
</evidence>
<evidence type="ECO:0000256" key="9">
    <source>
        <dbReference type="PROSITE-ProRule" id="PRU00284"/>
    </source>
</evidence>
<keyword evidence="5 10" id="KW-1133">Transmembrane helix</keyword>
<evidence type="ECO:0000256" key="8">
    <source>
        <dbReference type="ARBA" id="ARBA00029447"/>
    </source>
</evidence>
<dbReference type="SUPFAM" id="SSF103190">
    <property type="entry name" value="Sensory domain-like"/>
    <property type="match status" value="1"/>
</dbReference>
<keyword evidence="2" id="KW-1003">Cell membrane</keyword>
<dbReference type="Pfam" id="PF02743">
    <property type="entry name" value="dCache_1"/>
    <property type="match status" value="1"/>
</dbReference>
<dbReference type="CDD" id="cd06225">
    <property type="entry name" value="HAMP"/>
    <property type="match status" value="1"/>
</dbReference>
<evidence type="ECO:0000256" key="5">
    <source>
        <dbReference type="ARBA" id="ARBA00022989"/>
    </source>
</evidence>
<evidence type="ECO:0000256" key="1">
    <source>
        <dbReference type="ARBA" id="ARBA00004651"/>
    </source>
</evidence>
<dbReference type="InterPro" id="IPR033479">
    <property type="entry name" value="dCache_1"/>
</dbReference>
<gene>
    <name evidence="13" type="ORF">J43TS3_16100</name>
</gene>
<dbReference type="Pfam" id="PF00015">
    <property type="entry name" value="MCPsignal"/>
    <property type="match status" value="1"/>
</dbReference>
<dbReference type="PROSITE" id="PS50885">
    <property type="entry name" value="HAMP"/>
    <property type="match status" value="1"/>
</dbReference>
<dbReference type="SMART" id="SM00283">
    <property type="entry name" value="MA"/>
    <property type="match status" value="1"/>
</dbReference>
<evidence type="ECO:0000259" key="12">
    <source>
        <dbReference type="PROSITE" id="PS50885"/>
    </source>
</evidence>
<feature type="transmembrane region" description="Helical" evidence="10">
    <location>
        <begin position="218"/>
        <end position="236"/>
    </location>
</feature>
<dbReference type="InterPro" id="IPR004089">
    <property type="entry name" value="MCPsignal_dom"/>
</dbReference>
<feature type="domain" description="Methyl-accepting transducer" evidence="11">
    <location>
        <begin position="309"/>
        <end position="545"/>
    </location>
</feature>
<evidence type="ECO:0000256" key="2">
    <source>
        <dbReference type="ARBA" id="ARBA00022475"/>
    </source>
</evidence>
<dbReference type="FunFam" id="1.10.287.950:FF:000001">
    <property type="entry name" value="Methyl-accepting chemotaxis sensory transducer"/>
    <property type="match status" value="1"/>
</dbReference>
<dbReference type="InterPro" id="IPR029151">
    <property type="entry name" value="Sensor-like_sf"/>
</dbReference>
<dbReference type="PROSITE" id="PS50111">
    <property type="entry name" value="CHEMOTAXIS_TRANSDUC_2"/>
    <property type="match status" value="1"/>
</dbReference>
<dbReference type="SUPFAM" id="SSF58104">
    <property type="entry name" value="Methyl-accepting chemotaxis protein (MCP) signaling domain"/>
    <property type="match status" value="1"/>
</dbReference>
<evidence type="ECO:0000256" key="6">
    <source>
        <dbReference type="ARBA" id="ARBA00023136"/>
    </source>
</evidence>
<reference evidence="13" key="1">
    <citation type="submission" date="2021-03" db="EMBL/GenBank/DDBJ databases">
        <title>Antimicrobial resistance genes in bacteria isolated from Japanese honey, and their potential for conferring macrolide and lincosamide resistance in the American foulbrood pathogen Paenibacillus larvae.</title>
        <authorList>
            <person name="Okamoto M."/>
            <person name="Kumagai M."/>
            <person name="Kanamori H."/>
            <person name="Takamatsu D."/>
        </authorList>
    </citation>
    <scope>NUCLEOTIDE SEQUENCE</scope>
    <source>
        <strain evidence="13">J43TS3</strain>
    </source>
</reference>
<dbReference type="GO" id="GO:0007165">
    <property type="term" value="P:signal transduction"/>
    <property type="evidence" value="ECO:0007669"/>
    <property type="project" value="UniProtKB-KW"/>
</dbReference>
<dbReference type="InterPro" id="IPR003660">
    <property type="entry name" value="HAMP_dom"/>
</dbReference>
<feature type="domain" description="HAMP" evidence="12">
    <location>
        <begin position="237"/>
        <end position="290"/>
    </location>
</feature>
<dbReference type="Gene3D" id="6.10.340.10">
    <property type="match status" value="1"/>
</dbReference>
<dbReference type="PANTHER" id="PTHR32089:SF112">
    <property type="entry name" value="LYSOZYME-LIKE PROTEIN-RELATED"/>
    <property type="match status" value="1"/>
</dbReference>
<comment type="subcellular location">
    <subcellularLocation>
        <location evidence="1">Cell membrane</location>
        <topology evidence="1">Multi-pass membrane protein</topology>
    </subcellularLocation>
</comment>
<evidence type="ECO:0000256" key="3">
    <source>
        <dbReference type="ARBA" id="ARBA00022500"/>
    </source>
</evidence>
<keyword evidence="6 10" id="KW-0472">Membrane</keyword>
<accession>A0A919X8J0</accession>
<sequence>MKMLTQIRFKLPFMMALLLIIPMSIVGLLSFSQTKVLEQAVIYKEEMENIGGKFKKVFLEYEKIITDIAAMEELDYQSYTYSNDKKDDIANMPNINDPVKTAFYEAFLKNIEKQYDYLLNTYFATLEGEFYLSNIPPVEVDLSEFDPRQREWYMNAEAADGDIIWTEPYMDTGTGKSTITLAKAMVDENGKIVGVVGLDFDMQKLARLVRMQIIKNTSIIGGISLLIGIFFVYLFVRRFNRSLSKIQHGMEKLATGDLRTEIVETTSKDELGQLSSSYNKMLINLKELVTNVIQTSEQVATSSEQLSANSEETSKATDHITRSIQEVTAGTDDQLSKMKLSMDFVHRTLHDVNAIQKSSQAVSLTSEGSSIQARKGRDIIHQAVEQMHAISDNTKNTSTIIYDLEARSKEIEKILSIINDIANQTNLLSLNAAIEAARAGEHGKGFAVVADEVRKLAEQSSESTKQISQIINEIQQRTGMVVDSMKTGEEAVGKGTELVQTAGDTFINISDSIDDIVQKMGDVSKAITQISINTDDLVTSMENVSNISEKTSTYMQEVAGATEEQTASMQEVSSATRLLADMAIDLQNLAERFKI</sequence>
<dbReference type="SMART" id="SM00304">
    <property type="entry name" value="HAMP"/>
    <property type="match status" value="1"/>
</dbReference>
<evidence type="ECO:0000256" key="4">
    <source>
        <dbReference type="ARBA" id="ARBA00022692"/>
    </source>
</evidence>
<dbReference type="CDD" id="cd11386">
    <property type="entry name" value="MCP_signal"/>
    <property type="match status" value="1"/>
</dbReference>
<comment type="similarity">
    <text evidence="8">Belongs to the methyl-accepting chemotaxis (MCP) protein family.</text>
</comment>
<dbReference type="CDD" id="cd12913">
    <property type="entry name" value="PDC1_MCP_like"/>
    <property type="match status" value="1"/>
</dbReference>
<dbReference type="Pfam" id="PF00672">
    <property type="entry name" value="HAMP"/>
    <property type="match status" value="1"/>
</dbReference>
<keyword evidence="4 10" id="KW-0812">Transmembrane</keyword>
<protein>
    <recommendedName>
        <fullName evidence="15">Methyl-accepting chemotaxis protein</fullName>
    </recommendedName>
</protein>
<evidence type="ECO:0000259" key="11">
    <source>
        <dbReference type="PROSITE" id="PS50111"/>
    </source>
</evidence>
<dbReference type="AlphaFoldDB" id="A0A919X8J0"/>
<keyword evidence="7 9" id="KW-0807">Transducer</keyword>
<evidence type="ECO:0000313" key="13">
    <source>
        <dbReference type="EMBL" id="GIO26999.1"/>
    </source>
</evidence>
<dbReference type="GO" id="GO:0006935">
    <property type="term" value="P:chemotaxis"/>
    <property type="evidence" value="ECO:0007669"/>
    <property type="project" value="UniProtKB-KW"/>
</dbReference>
<dbReference type="GO" id="GO:0005886">
    <property type="term" value="C:plasma membrane"/>
    <property type="evidence" value="ECO:0007669"/>
    <property type="project" value="UniProtKB-SubCell"/>
</dbReference>